<keyword evidence="1" id="KW-1185">Reference proteome</keyword>
<organism evidence="1 2">
    <name type="scientific">Angiostrongylus cantonensis</name>
    <name type="common">Rat lungworm</name>
    <dbReference type="NCBI Taxonomy" id="6313"/>
    <lineage>
        <taxon>Eukaryota</taxon>
        <taxon>Metazoa</taxon>
        <taxon>Ecdysozoa</taxon>
        <taxon>Nematoda</taxon>
        <taxon>Chromadorea</taxon>
        <taxon>Rhabditida</taxon>
        <taxon>Rhabditina</taxon>
        <taxon>Rhabditomorpha</taxon>
        <taxon>Strongyloidea</taxon>
        <taxon>Metastrongylidae</taxon>
        <taxon>Angiostrongylus</taxon>
    </lineage>
</organism>
<dbReference type="STRING" id="6313.A0A0K0D6W5"/>
<dbReference type="WBParaSite" id="ACAC_0000581001-mRNA-1">
    <property type="protein sequence ID" value="ACAC_0000581001-mRNA-1"/>
    <property type="gene ID" value="ACAC_0000581001"/>
</dbReference>
<proteinExistence type="predicted"/>
<evidence type="ECO:0000313" key="2">
    <source>
        <dbReference type="WBParaSite" id="ACAC_0000581001-mRNA-1"/>
    </source>
</evidence>
<dbReference type="AlphaFoldDB" id="A0A0K0D6W5"/>
<reference evidence="2" key="2">
    <citation type="submission" date="2017-02" db="UniProtKB">
        <authorList>
            <consortium name="WormBaseParasite"/>
        </authorList>
    </citation>
    <scope>IDENTIFICATION</scope>
</reference>
<evidence type="ECO:0000313" key="1">
    <source>
        <dbReference type="Proteomes" id="UP000035642"/>
    </source>
</evidence>
<accession>A0A0K0D6W5</accession>
<reference evidence="1" key="1">
    <citation type="submission" date="2012-09" db="EMBL/GenBank/DDBJ databases">
        <authorList>
            <person name="Martin A.A."/>
        </authorList>
    </citation>
    <scope>NUCLEOTIDE SEQUENCE</scope>
</reference>
<dbReference type="Proteomes" id="UP000035642">
    <property type="component" value="Unassembled WGS sequence"/>
</dbReference>
<protein>
    <submittedName>
        <fullName evidence="2">Cobalamin biosynthesis protein CobD</fullName>
    </submittedName>
</protein>
<name>A0A0K0D6W5_ANGCA</name>
<sequence length="68" mass="7711">LEKSEFLGMSAAALIDGTEHDVKYDHDQFLGKDAAAEFDELTPEKSKERLAYVVMFLVINYILAKNFL</sequence>